<dbReference type="AlphaFoldDB" id="A0AAD7TN26"/>
<proteinExistence type="predicted"/>
<feature type="region of interest" description="Disordered" evidence="1">
    <location>
        <begin position="794"/>
        <end position="821"/>
    </location>
</feature>
<feature type="compositionally biased region" description="Low complexity" evidence="1">
    <location>
        <begin position="299"/>
        <end position="322"/>
    </location>
</feature>
<reference evidence="2" key="1">
    <citation type="submission" date="2022-11" db="EMBL/GenBank/DDBJ databases">
        <title>Genome Sequence of Cubamyces cubensis.</title>
        <authorList>
            <person name="Buettner E."/>
        </authorList>
    </citation>
    <scope>NUCLEOTIDE SEQUENCE</scope>
    <source>
        <strain evidence="2">MPL-01</strain>
    </source>
</reference>
<feature type="compositionally biased region" description="Polar residues" evidence="1">
    <location>
        <begin position="88"/>
        <end position="102"/>
    </location>
</feature>
<feature type="region of interest" description="Disordered" evidence="1">
    <location>
        <begin position="498"/>
        <end position="556"/>
    </location>
</feature>
<feature type="compositionally biased region" description="Low complexity" evidence="1">
    <location>
        <begin position="28"/>
        <end position="42"/>
    </location>
</feature>
<protein>
    <submittedName>
        <fullName evidence="2">Uncharacterized protein</fullName>
    </submittedName>
</protein>
<feature type="region of interest" description="Disordered" evidence="1">
    <location>
        <begin position="1"/>
        <end position="171"/>
    </location>
</feature>
<evidence type="ECO:0000256" key="1">
    <source>
        <dbReference type="SAM" id="MobiDB-lite"/>
    </source>
</evidence>
<feature type="region of interest" description="Disordered" evidence="1">
    <location>
        <begin position="292"/>
        <end position="331"/>
    </location>
</feature>
<dbReference type="EMBL" id="JAPEVG010000273">
    <property type="protein sequence ID" value="KAJ8469802.1"/>
    <property type="molecule type" value="Genomic_DNA"/>
</dbReference>
<name>A0AAD7TN26_9APHY</name>
<sequence>MASAMPDILDAAGTTLSDNGGDDDSLFGSPPSSPARGRSPSPLALPGGTGSAQNVGALALPGSHLVAELPTNPPASLPLSASAFAPSRQSSVPRAQVQPSPNTTASQSRAQSQPRAQPSRRSTPGPTRTTRAENTTRKTRKGKEKAHTPRPTPPPIPLPSPDEPPPPNFLRNQQALLGLAGMVGGVNPANLAKARHTRGATAENPIVVEDEPQVQQQPSIGKRPTFPTPSDPSQLPRPTSEQILATLLKQKNVFPVVVSLLRLLAPGAPSLAAVPPGYPYYPHLYPYPYAYPYPPQPQTQPQSAAQTPSQSSAADSRPSTSSGAPPLKRRKLNSVPAGAADWDVPYPFQEGQGPENYRAVWEQERGKQLLKDLVQLVQNAARKAATKAWYQQHVQRRYPAPAPSVLKYYRPATLYYGLERGQSAPPPSAQSHTCSGPSRSETPGTSTPLVGAPHAQTGGGLPHAPTMFSSGAPSLSQHVDGMHQPPNAFDQLVESLLAAQQQQQQKQQDEERQRQGQTGQQPSASASSGDQPSSSSAQPSSSSHSDTSAQGLSASEESTQAFFDNWLEMLATFPPGDPNEASVGTDSPVPAATSVAPGTPRATSADIPVTSTAAKTSASTMQGATSEPMRISDDMIDPALLGDQMHVDIPSYWRRSRIPPRGPSAGSSTNAQPATPSLVDSPSVTASSLAERDGDGDTGPATPSWDWAFSDAQDVTAAAEGMKLLDELAGMDVDVDLDAVMRETFGGWDAMGGFGVGVQGDAGAMVPAQTELQARPHTEAGAQAEGQANADHHLNDQSTTRNEDSTPPVPSTVHDTPQPATYQSLNDSIVKVAPPTCIQTASVSSVPIPSAPPPPPTSHPLAPLFSASNVPTSVPAPSLAAATARSARAKGKAKATPTTGAGVSIGNAVALGLGTGKAQTRRAVVERARALRAALAGEVERAKVALWETTLEQGVLVGLGRELEKAAGGGGGNGNAGSGG</sequence>
<comment type="caution">
    <text evidence="2">The sequence shown here is derived from an EMBL/GenBank/DDBJ whole genome shotgun (WGS) entry which is preliminary data.</text>
</comment>
<feature type="compositionally biased region" description="Low complexity" evidence="1">
    <location>
        <begin position="515"/>
        <end position="551"/>
    </location>
</feature>
<gene>
    <name evidence="2" type="ORF">ONZ51_g8739</name>
</gene>
<feature type="compositionally biased region" description="Pro residues" evidence="1">
    <location>
        <begin position="150"/>
        <end position="168"/>
    </location>
</feature>
<feature type="compositionally biased region" description="Low complexity" evidence="1">
    <location>
        <begin position="77"/>
        <end position="87"/>
    </location>
</feature>
<feature type="compositionally biased region" description="Polar residues" evidence="1">
    <location>
        <begin position="665"/>
        <end position="688"/>
    </location>
</feature>
<feature type="region of interest" description="Disordered" evidence="1">
    <location>
        <begin position="573"/>
        <end position="605"/>
    </location>
</feature>
<accession>A0AAD7TN26</accession>
<feature type="compositionally biased region" description="Polar residues" evidence="1">
    <location>
        <begin position="467"/>
        <end position="477"/>
    </location>
</feature>
<evidence type="ECO:0000313" key="3">
    <source>
        <dbReference type="Proteomes" id="UP001215151"/>
    </source>
</evidence>
<keyword evidence="3" id="KW-1185">Reference proteome</keyword>
<feature type="region of interest" description="Disordered" evidence="1">
    <location>
        <begin position="654"/>
        <end position="707"/>
    </location>
</feature>
<feature type="compositionally biased region" description="Polar residues" evidence="1">
    <location>
        <begin position="429"/>
        <end position="448"/>
    </location>
</feature>
<evidence type="ECO:0000313" key="2">
    <source>
        <dbReference type="EMBL" id="KAJ8469802.1"/>
    </source>
</evidence>
<dbReference type="Proteomes" id="UP001215151">
    <property type="component" value="Unassembled WGS sequence"/>
</dbReference>
<feature type="region of interest" description="Disordered" evidence="1">
    <location>
        <begin position="419"/>
        <end position="486"/>
    </location>
</feature>
<feature type="compositionally biased region" description="Low complexity" evidence="1">
    <location>
        <begin position="103"/>
        <end position="129"/>
    </location>
</feature>
<feature type="region of interest" description="Disordered" evidence="1">
    <location>
        <begin position="194"/>
        <end position="238"/>
    </location>
</feature>
<organism evidence="2 3">
    <name type="scientific">Trametes cubensis</name>
    <dbReference type="NCBI Taxonomy" id="1111947"/>
    <lineage>
        <taxon>Eukaryota</taxon>
        <taxon>Fungi</taxon>
        <taxon>Dikarya</taxon>
        <taxon>Basidiomycota</taxon>
        <taxon>Agaricomycotina</taxon>
        <taxon>Agaricomycetes</taxon>
        <taxon>Polyporales</taxon>
        <taxon>Polyporaceae</taxon>
        <taxon>Trametes</taxon>
    </lineage>
</organism>